<evidence type="ECO:0000256" key="3">
    <source>
        <dbReference type="ARBA" id="ARBA00022837"/>
    </source>
</evidence>
<evidence type="ECO:0000313" key="7">
    <source>
        <dbReference type="Proteomes" id="UP000515163"/>
    </source>
</evidence>
<dbReference type="InterPro" id="IPR003609">
    <property type="entry name" value="Pan_app"/>
</dbReference>
<evidence type="ECO:0000256" key="2">
    <source>
        <dbReference type="ARBA" id="ARBA00022734"/>
    </source>
</evidence>
<dbReference type="InParanoid" id="A0A6P8J0P9"/>
<keyword evidence="3" id="KW-0106">Calcium</keyword>
<keyword evidence="7" id="KW-1185">Reference proteome</keyword>
<dbReference type="OrthoDB" id="5967842at2759"/>
<dbReference type="GO" id="GO:0046872">
    <property type="term" value="F:metal ion binding"/>
    <property type="evidence" value="ECO:0007669"/>
    <property type="project" value="UniProtKB-KW"/>
</dbReference>
<dbReference type="RefSeq" id="XP_031573039.1">
    <property type="nucleotide sequence ID" value="XM_031717179.1"/>
</dbReference>
<keyword evidence="4" id="KW-1015">Disulfide bond</keyword>
<dbReference type="AlphaFoldDB" id="A0A6P8J0P9"/>
<evidence type="ECO:0000313" key="8">
    <source>
        <dbReference type="RefSeq" id="XP_031573039.1"/>
    </source>
</evidence>
<dbReference type="PANTHER" id="PTHR16146:SF46">
    <property type="entry name" value="INTELECTIN-1A-RELATED"/>
    <property type="match status" value="1"/>
</dbReference>
<reference evidence="8" key="1">
    <citation type="submission" date="2025-08" db="UniProtKB">
        <authorList>
            <consortium name="RefSeq"/>
        </authorList>
    </citation>
    <scope>IDENTIFICATION</scope>
    <source>
        <tissue evidence="8">Tentacle</tissue>
    </source>
</reference>
<dbReference type="SUPFAM" id="SSF57414">
    <property type="entry name" value="Hairpin loop containing domain-like"/>
    <property type="match status" value="1"/>
</dbReference>
<dbReference type="KEGG" id="aten:116307039"/>
<dbReference type="Pfam" id="PF00147">
    <property type="entry name" value="Fibrinogen_C"/>
    <property type="match status" value="1"/>
</dbReference>
<keyword evidence="1" id="KW-0479">Metal-binding</keyword>
<protein>
    <submittedName>
        <fullName evidence="8">Uncharacterized protein LOC116307039</fullName>
    </submittedName>
</protein>
<keyword evidence="2" id="KW-0430">Lectin</keyword>
<dbReference type="GO" id="GO:0070492">
    <property type="term" value="F:oligosaccharide binding"/>
    <property type="evidence" value="ECO:0007669"/>
    <property type="project" value="TreeGrafter"/>
</dbReference>
<dbReference type="InterPro" id="IPR014716">
    <property type="entry name" value="Fibrinogen_a/b/g_C_1"/>
</dbReference>
<name>A0A6P8J0P9_ACTTE</name>
<evidence type="ECO:0000259" key="6">
    <source>
        <dbReference type="PROSITE" id="PS51406"/>
    </source>
</evidence>
<evidence type="ECO:0000256" key="4">
    <source>
        <dbReference type="ARBA" id="ARBA00023157"/>
    </source>
</evidence>
<accession>A0A6P8J0P9</accession>
<dbReference type="GO" id="GO:0005615">
    <property type="term" value="C:extracellular space"/>
    <property type="evidence" value="ECO:0007669"/>
    <property type="project" value="TreeGrafter"/>
</dbReference>
<evidence type="ECO:0000256" key="1">
    <source>
        <dbReference type="ARBA" id="ARBA00022723"/>
    </source>
</evidence>
<dbReference type="PROSITE" id="PS51406">
    <property type="entry name" value="FIBRINOGEN_C_2"/>
    <property type="match status" value="1"/>
</dbReference>
<feature type="domain" description="Fibrinogen C-terminal" evidence="6">
    <location>
        <begin position="120"/>
        <end position="173"/>
    </location>
</feature>
<organism evidence="7 8">
    <name type="scientific">Actinia tenebrosa</name>
    <name type="common">Australian red waratah sea anemone</name>
    <dbReference type="NCBI Taxonomy" id="6105"/>
    <lineage>
        <taxon>Eukaryota</taxon>
        <taxon>Metazoa</taxon>
        <taxon>Cnidaria</taxon>
        <taxon>Anthozoa</taxon>
        <taxon>Hexacorallia</taxon>
        <taxon>Actiniaria</taxon>
        <taxon>Actiniidae</taxon>
        <taxon>Actinia</taxon>
    </lineage>
</organism>
<dbReference type="SUPFAM" id="SSF56496">
    <property type="entry name" value="Fibrinogen C-terminal domain-like"/>
    <property type="match status" value="1"/>
</dbReference>
<dbReference type="Gene3D" id="3.90.215.10">
    <property type="entry name" value="Gamma Fibrinogen, chain A, domain 1"/>
    <property type="match status" value="1"/>
</dbReference>
<dbReference type="InterPro" id="IPR036056">
    <property type="entry name" value="Fibrinogen-like_C"/>
</dbReference>
<dbReference type="GeneID" id="116307039"/>
<dbReference type="NCBIfam" id="NF040941">
    <property type="entry name" value="GGGWT_bact"/>
    <property type="match status" value="1"/>
</dbReference>
<dbReference type="Pfam" id="PF00024">
    <property type="entry name" value="PAN_1"/>
    <property type="match status" value="1"/>
</dbReference>
<gene>
    <name evidence="8" type="primary">LOC116307039</name>
</gene>
<feature type="domain" description="Apple" evidence="5">
    <location>
        <begin position="32"/>
        <end position="108"/>
    </location>
</feature>
<evidence type="ECO:0000259" key="5">
    <source>
        <dbReference type="PROSITE" id="PS50948"/>
    </source>
</evidence>
<sequence length="364" mass="40958">MELMTSFQDLEILKVTLLIIVMRFPVSLQQHCVPLVQSQTNKALIGKAYKSFTTKDYPTCMMQCHDDEHCMSVNFHLLTKTCDLNTQTKESRPELYEVRINSIYSTNMAFRTPAPEPLKGSKELPAKSCLEILARGDSVGTGVYWIDPANTGTPMQAYCDMTTDGGGWTIVKRSILQTTNRPPPIENVGTYEVISLYHRQDKWIAPTVGAMLEILQVMGFHQIHFYCHKKSVGRVVSIMTKNNTAGQAVVSYFTGPDVVSVFPTSCDSFDRLGEDTSFLSQNCERWGTSVPSGHASTPLVKQWGYWGFNGPVRLATIPFQMDKPPKYFYGYHTPQVNKSESQCDDNIDAPALYNVNDTWMISVR</sequence>
<dbReference type="PROSITE" id="PS50948">
    <property type="entry name" value="PAN"/>
    <property type="match status" value="1"/>
</dbReference>
<dbReference type="Proteomes" id="UP000515163">
    <property type="component" value="Unplaced"/>
</dbReference>
<dbReference type="InterPro" id="IPR002181">
    <property type="entry name" value="Fibrinogen_a/b/g_C_dom"/>
</dbReference>
<proteinExistence type="predicted"/>
<dbReference type="PANTHER" id="PTHR16146">
    <property type="entry name" value="INTELECTIN"/>
    <property type="match status" value="1"/>
</dbReference>